<name>A0A8H7Q031_MORIS</name>
<dbReference type="EMBL" id="JAEPQZ010000003">
    <property type="protein sequence ID" value="KAG2183326.1"/>
    <property type="molecule type" value="Genomic_DNA"/>
</dbReference>
<keyword evidence="4" id="KW-1185">Reference proteome</keyword>
<dbReference type="PANTHER" id="PTHR24320:SF283">
    <property type="entry name" value="RETINOL DEHYDROGENASE 11"/>
    <property type="match status" value="1"/>
</dbReference>
<evidence type="ECO:0000256" key="1">
    <source>
        <dbReference type="ARBA" id="ARBA00006484"/>
    </source>
</evidence>
<evidence type="ECO:0000256" key="2">
    <source>
        <dbReference type="ARBA" id="ARBA00023002"/>
    </source>
</evidence>
<dbReference type="OrthoDB" id="542013at2759"/>
<sequence length="321" mass="35286">MSNTDKKVVLITGASDGLGLAAALKYAQAKHIVVLAGRSQEKLEKAVNLVQKAVPGKQPGFIHTLCFDFASFQSVRKGAADFLALELPLHILINNAGVVATKHEFTEESKAFEKTIMINMVGPLLFTELLLPKMKVTGGRILIVSSSLHNPAEKSVMEKQQDPSRLILPLDNLDGSKSWTSAGFYAVNTPCHCQASKLADVWWAYVLADKLSTSDPKITVNAFCPGFVPSTGLAREYPWVLRKTAQYVLPLIISTTLTSEQSGERYLEYGTDERFKDVSGCFYRHGEIIDSSVESHDMDKAKTVYNKACQVADIEESKVEI</sequence>
<protein>
    <submittedName>
        <fullName evidence="3">Uncharacterized protein</fullName>
    </submittedName>
</protein>
<proteinExistence type="inferred from homology"/>
<dbReference type="AlphaFoldDB" id="A0A8H7Q031"/>
<evidence type="ECO:0000313" key="3">
    <source>
        <dbReference type="EMBL" id="KAG2183326.1"/>
    </source>
</evidence>
<keyword evidence="2" id="KW-0560">Oxidoreductase</keyword>
<dbReference type="PRINTS" id="PR00081">
    <property type="entry name" value="GDHRDH"/>
</dbReference>
<evidence type="ECO:0000313" key="4">
    <source>
        <dbReference type="Proteomes" id="UP000654370"/>
    </source>
</evidence>
<dbReference type="Proteomes" id="UP000654370">
    <property type="component" value="Unassembled WGS sequence"/>
</dbReference>
<dbReference type="InterPro" id="IPR036291">
    <property type="entry name" value="NAD(P)-bd_dom_sf"/>
</dbReference>
<organism evidence="3 4">
    <name type="scientific">Mortierella isabellina</name>
    <name type="common">Filamentous fungus</name>
    <name type="synonym">Umbelopsis isabellina</name>
    <dbReference type="NCBI Taxonomy" id="91625"/>
    <lineage>
        <taxon>Eukaryota</taxon>
        <taxon>Fungi</taxon>
        <taxon>Fungi incertae sedis</taxon>
        <taxon>Mucoromycota</taxon>
        <taxon>Mucoromycotina</taxon>
        <taxon>Umbelopsidomycetes</taxon>
        <taxon>Umbelopsidales</taxon>
        <taxon>Umbelopsidaceae</taxon>
        <taxon>Umbelopsis</taxon>
    </lineage>
</organism>
<dbReference type="InterPro" id="IPR002347">
    <property type="entry name" value="SDR_fam"/>
</dbReference>
<accession>A0A8H7Q031</accession>
<dbReference type="Pfam" id="PF00106">
    <property type="entry name" value="adh_short"/>
    <property type="match status" value="1"/>
</dbReference>
<gene>
    <name evidence="3" type="ORF">INT43_006331</name>
</gene>
<comment type="caution">
    <text evidence="3">The sequence shown here is derived from an EMBL/GenBank/DDBJ whole genome shotgun (WGS) entry which is preliminary data.</text>
</comment>
<dbReference type="PANTHER" id="PTHR24320">
    <property type="entry name" value="RETINOL DEHYDROGENASE"/>
    <property type="match status" value="1"/>
</dbReference>
<comment type="similarity">
    <text evidence="1">Belongs to the short-chain dehydrogenases/reductases (SDR) family.</text>
</comment>
<dbReference type="GO" id="GO:0016491">
    <property type="term" value="F:oxidoreductase activity"/>
    <property type="evidence" value="ECO:0007669"/>
    <property type="project" value="UniProtKB-KW"/>
</dbReference>
<reference evidence="3" key="1">
    <citation type="submission" date="2020-12" db="EMBL/GenBank/DDBJ databases">
        <title>Metabolic potential, ecology and presence of endohyphal bacteria is reflected in genomic diversity of Mucoromycotina.</title>
        <authorList>
            <person name="Muszewska A."/>
            <person name="Okrasinska A."/>
            <person name="Steczkiewicz K."/>
            <person name="Drgas O."/>
            <person name="Orlowska M."/>
            <person name="Perlinska-Lenart U."/>
            <person name="Aleksandrzak-Piekarczyk T."/>
            <person name="Szatraj K."/>
            <person name="Zielenkiewicz U."/>
            <person name="Pilsyk S."/>
            <person name="Malc E."/>
            <person name="Mieczkowski P."/>
            <person name="Kruszewska J.S."/>
            <person name="Biernat P."/>
            <person name="Pawlowska J."/>
        </authorList>
    </citation>
    <scope>NUCLEOTIDE SEQUENCE</scope>
    <source>
        <strain evidence="3">WA0000067209</strain>
    </source>
</reference>
<dbReference type="Gene3D" id="3.40.50.720">
    <property type="entry name" value="NAD(P)-binding Rossmann-like Domain"/>
    <property type="match status" value="1"/>
</dbReference>
<dbReference type="SUPFAM" id="SSF51735">
    <property type="entry name" value="NAD(P)-binding Rossmann-fold domains"/>
    <property type="match status" value="1"/>
</dbReference>